<dbReference type="GO" id="GO:0003729">
    <property type="term" value="F:mRNA binding"/>
    <property type="evidence" value="ECO:0007669"/>
    <property type="project" value="TreeGrafter"/>
</dbReference>
<dbReference type="PROSITE" id="PS50302">
    <property type="entry name" value="PUM"/>
    <property type="match status" value="4"/>
</dbReference>
<dbReference type="Gene3D" id="1.25.10.10">
    <property type="entry name" value="Leucine-rich Repeat Variant"/>
    <property type="match status" value="1"/>
</dbReference>
<evidence type="ECO:0000259" key="4">
    <source>
        <dbReference type="PROSITE" id="PS50303"/>
    </source>
</evidence>
<feature type="domain" description="PUM-HD" evidence="4">
    <location>
        <begin position="164"/>
        <end position="505"/>
    </location>
</feature>
<dbReference type="SMART" id="SM00025">
    <property type="entry name" value="Pumilio"/>
    <property type="match status" value="8"/>
</dbReference>
<protein>
    <recommendedName>
        <fullName evidence="4">PUM-HD domain-containing protein</fullName>
    </recommendedName>
</protein>
<dbReference type="InterPro" id="IPR011989">
    <property type="entry name" value="ARM-like"/>
</dbReference>
<feature type="repeat" description="Pumilio" evidence="2">
    <location>
        <begin position="408"/>
        <end position="443"/>
    </location>
</feature>
<sequence>MPIPTGSRSTMIPLGCKMSRDQQRHPPTWREQGSCRCWYVNAKRRDSWDWSAPSFARCLAWFMRARRMTDQSIVHAMQLDNHASSATISAMINDIRLDEHYTSFYATYQERNKLPPPVSTTTIYDEIPRFQIPLRQDLPAPNSWTAAAAAAAAAAAVAAVNQANAKGAVQSSGPSSTPEEPPVEDVVEAAVARGILIYAREQVGCRALQKAVDEQGPELVALLIEKLQGDMKNLMVDPFGNYLAQKIFEVANRMDLLVIADEVSSGDVTWVVCDAHGTRAMQKLLQRLAKEGAANSLVPALARSVSRIVRDSHGSHVAQLCLRLLGEHDCEFIYENVLQNPVGVACSRHGCCVVQRCLDAAPPLKLTKLLEVIVKHALELCNDPYGNYVLQHALRRGGSDTVAGVTESLCGQVANFARGKFSSNVLERLLQIDSNASKGIILELADSADMLSLLLDPFANYVVQSALASSRGKIHHKLATVVGPHLRKLGSAHAIRIAGKSPDLAQYLPEAAAQAGNGKRTPRKHSHRSS</sequence>
<dbReference type="InterPro" id="IPR001313">
    <property type="entry name" value="Pumilio_RNA-bd_rpt"/>
</dbReference>
<dbReference type="GO" id="GO:0005737">
    <property type="term" value="C:cytoplasm"/>
    <property type="evidence" value="ECO:0007669"/>
    <property type="project" value="TreeGrafter"/>
</dbReference>
<dbReference type="PANTHER" id="PTHR12537">
    <property type="entry name" value="RNA BINDING PROTEIN PUMILIO-RELATED"/>
    <property type="match status" value="1"/>
</dbReference>
<evidence type="ECO:0000256" key="3">
    <source>
        <dbReference type="SAM" id="MobiDB-lite"/>
    </source>
</evidence>
<feature type="compositionally biased region" description="Basic residues" evidence="3">
    <location>
        <begin position="520"/>
        <end position="530"/>
    </location>
</feature>
<feature type="repeat" description="Pumilio" evidence="2">
    <location>
        <begin position="226"/>
        <end position="261"/>
    </location>
</feature>
<reference evidence="5" key="1">
    <citation type="submission" date="2021-01" db="EMBL/GenBank/DDBJ databases">
        <authorList>
            <person name="Corre E."/>
            <person name="Pelletier E."/>
            <person name="Niang G."/>
            <person name="Scheremetjew M."/>
            <person name="Finn R."/>
            <person name="Kale V."/>
            <person name="Holt S."/>
            <person name="Cochrane G."/>
            <person name="Meng A."/>
            <person name="Brown T."/>
            <person name="Cohen L."/>
        </authorList>
    </citation>
    <scope>NUCLEOTIDE SEQUENCE</scope>
    <source>
        <strain evidence="5">CCMP1897</strain>
    </source>
</reference>
<feature type="region of interest" description="Disordered" evidence="3">
    <location>
        <begin position="510"/>
        <end position="530"/>
    </location>
</feature>
<evidence type="ECO:0000313" key="5">
    <source>
        <dbReference type="EMBL" id="CAE0610579.1"/>
    </source>
</evidence>
<dbReference type="InterPro" id="IPR033133">
    <property type="entry name" value="PUM-HD"/>
</dbReference>
<feature type="repeat" description="Pumilio" evidence="2">
    <location>
        <begin position="371"/>
        <end position="407"/>
    </location>
</feature>
<keyword evidence="1" id="KW-0677">Repeat</keyword>
<dbReference type="PANTHER" id="PTHR12537:SF13">
    <property type="entry name" value="PUMILIO HOMOLOGY DOMAIN FAMILY MEMBER 4"/>
    <property type="match status" value="1"/>
</dbReference>
<proteinExistence type="predicted"/>
<name>A0A7S3XFD2_9CHLO</name>
<evidence type="ECO:0000256" key="1">
    <source>
        <dbReference type="ARBA" id="ARBA00022737"/>
    </source>
</evidence>
<dbReference type="PROSITE" id="PS50303">
    <property type="entry name" value="PUM_HD"/>
    <property type="match status" value="1"/>
</dbReference>
<dbReference type="Pfam" id="PF00806">
    <property type="entry name" value="PUF"/>
    <property type="match status" value="8"/>
</dbReference>
<dbReference type="EMBL" id="HBIS01004856">
    <property type="protein sequence ID" value="CAE0610579.1"/>
    <property type="molecule type" value="Transcribed_RNA"/>
</dbReference>
<accession>A0A7S3XFD2</accession>
<dbReference type="GO" id="GO:0010608">
    <property type="term" value="P:post-transcriptional regulation of gene expression"/>
    <property type="evidence" value="ECO:0007669"/>
    <property type="project" value="TreeGrafter"/>
</dbReference>
<organism evidence="5">
    <name type="scientific">Picocystis salinarum</name>
    <dbReference type="NCBI Taxonomy" id="88271"/>
    <lineage>
        <taxon>Eukaryota</taxon>
        <taxon>Viridiplantae</taxon>
        <taxon>Chlorophyta</taxon>
        <taxon>Picocystophyceae</taxon>
        <taxon>Picocystales</taxon>
        <taxon>Picocystaceae</taxon>
        <taxon>Picocystis</taxon>
    </lineage>
</organism>
<dbReference type="InterPro" id="IPR016024">
    <property type="entry name" value="ARM-type_fold"/>
</dbReference>
<gene>
    <name evidence="5" type="ORF">PSAL00342_LOCUS4414</name>
</gene>
<evidence type="ECO:0000256" key="2">
    <source>
        <dbReference type="PROSITE-ProRule" id="PRU00317"/>
    </source>
</evidence>
<feature type="repeat" description="Pumilio" evidence="2">
    <location>
        <begin position="300"/>
        <end position="335"/>
    </location>
</feature>
<dbReference type="SUPFAM" id="SSF48371">
    <property type="entry name" value="ARM repeat"/>
    <property type="match status" value="1"/>
</dbReference>
<dbReference type="AlphaFoldDB" id="A0A7S3XFD2"/>